<gene>
    <name evidence="1" type="ORF">JOF54_003481</name>
</gene>
<comment type="caution">
    <text evidence="1">The sequence shown here is derived from an EMBL/GenBank/DDBJ whole genome shotgun (WGS) entry which is preliminary data.</text>
</comment>
<proteinExistence type="predicted"/>
<evidence type="ECO:0000313" key="1">
    <source>
        <dbReference type="EMBL" id="MBP2418559.1"/>
    </source>
</evidence>
<protein>
    <recommendedName>
        <fullName evidence="3">BioF2-like acetyltransferase domain-containing protein</fullName>
    </recommendedName>
</protein>
<dbReference type="SUPFAM" id="SSF55729">
    <property type="entry name" value="Acyl-CoA N-acyltransferases (Nat)"/>
    <property type="match status" value="1"/>
</dbReference>
<reference evidence="1 2" key="1">
    <citation type="submission" date="2021-03" db="EMBL/GenBank/DDBJ databases">
        <title>Sequencing the genomes of 1000 actinobacteria strains.</title>
        <authorList>
            <person name="Klenk H.-P."/>
        </authorList>
    </citation>
    <scope>NUCLEOTIDE SEQUENCE [LARGE SCALE GENOMIC DNA]</scope>
    <source>
        <strain evidence="1 2">DSM 12936</strain>
    </source>
</reference>
<dbReference type="EMBL" id="JAGIOB010000001">
    <property type="protein sequence ID" value="MBP2418559.1"/>
    <property type="molecule type" value="Genomic_DNA"/>
</dbReference>
<evidence type="ECO:0000313" key="2">
    <source>
        <dbReference type="Proteomes" id="UP000758168"/>
    </source>
</evidence>
<dbReference type="InterPro" id="IPR016181">
    <property type="entry name" value="Acyl_CoA_acyltransferase"/>
</dbReference>
<accession>A0ABS4ZC53</accession>
<dbReference type="RefSeq" id="WP_210058135.1">
    <property type="nucleotide sequence ID" value="NZ_BAAAMH010000001.1"/>
</dbReference>
<sequence length="291" mass="32457">MDAPVSGHGVALSAIHPSDVGRVAAFLHRELNPRVAAADWVRGMQPSWMAGAPNHGYMLTVDSEVVGANLAFYSTRCVDGRPESFCNLGALCCLDSYRTHALRLVRAVLAQRGMTFTDLSPSGNVVAMDRRLGFRDLDTRVSLVPNLPWAPVPGVRVTSDVQAIERLVPEQQRELFEDHRHAPAVQHVLLREGAQSCYVIVRRDRRKGLPLFLSLLHISNATLYARRSRLLHSHLLHRTGAPLALVEHRISRLRPPGALWRGGGRPKLYRSSSVEQRHVDDLYSELTQIAW</sequence>
<organism evidence="1 2">
    <name type="scientific">Microlunatus capsulatus</name>
    <dbReference type="NCBI Taxonomy" id="99117"/>
    <lineage>
        <taxon>Bacteria</taxon>
        <taxon>Bacillati</taxon>
        <taxon>Actinomycetota</taxon>
        <taxon>Actinomycetes</taxon>
        <taxon>Propionibacteriales</taxon>
        <taxon>Propionibacteriaceae</taxon>
        <taxon>Microlunatus</taxon>
    </lineage>
</organism>
<dbReference type="Proteomes" id="UP000758168">
    <property type="component" value="Unassembled WGS sequence"/>
</dbReference>
<name>A0ABS4ZC53_9ACTN</name>
<evidence type="ECO:0008006" key="3">
    <source>
        <dbReference type="Google" id="ProtNLM"/>
    </source>
</evidence>
<keyword evidence="2" id="KW-1185">Reference proteome</keyword>